<evidence type="ECO:0000313" key="3">
    <source>
        <dbReference type="Proteomes" id="UP001417504"/>
    </source>
</evidence>
<feature type="region of interest" description="Disordered" evidence="1">
    <location>
        <begin position="1"/>
        <end position="46"/>
    </location>
</feature>
<feature type="compositionally biased region" description="Low complexity" evidence="1">
    <location>
        <begin position="29"/>
        <end position="46"/>
    </location>
</feature>
<proteinExistence type="predicted"/>
<dbReference type="Proteomes" id="UP001417504">
    <property type="component" value="Unassembled WGS sequence"/>
</dbReference>
<sequence>MLGPQRLNKRDCRDPNTSGQLRLPELRRSLTGTPTPISTSSTAAPLASAADPTIFATLGPFSGDAGHEVPTSDSAPSDPGKSSIGSKSDFISIGRLPILSLLFDFVGLEGCSALLIKCSSNASMALLMRSLFGDVSHLTQ</sequence>
<dbReference type="EMBL" id="JBBNAE010000010">
    <property type="protein sequence ID" value="KAK9090082.1"/>
    <property type="molecule type" value="Genomic_DNA"/>
</dbReference>
<evidence type="ECO:0000256" key="1">
    <source>
        <dbReference type="SAM" id="MobiDB-lite"/>
    </source>
</evidence>
<gene>
    <name evidence="2" type="ORF">Sjap_023259</name>
</gene>
<keyword evidence="3" id="KW-1185">Reference proteome</keyword>
<dbReference type="AlphaFoldDB" id="A0AAP0EED0"/>
<protein>
    <submittedName>
        <fullName evidence="2">Uncharacterized protein</fullName>
    </submittedName>
</protein>
<evidence type="ECO:0000313" key="2">
    <source>
        <dbReference type="EMBL" id="KAK9090082.1"/>
    </source>
</evidence>
<feature type="region of interest" description="Disordered" evidence="1">
    <location>
        <begin position="58"/>
        <end position="88"/>
    </location>
</feature>
<comment type="caution">
    <text evidence="2">The sequence shown here is derived from an EMBL/GenBank/DDBJ whole genome shotgun (WGS) entry which is preliminary data.</text>
</comment>
<organism evidence="2 3">
    <name type="scientific">Stephania japonica</name>
    <dbReference type="NCBI Taxonomy" id="461633"/>
    <lineage>
        <taxon>Eukaryota</taxon>
        <taxon>Viridiplantae</taxon>
        <taxon>Streptophyta</taxon>
        <taxon>Embryophyta</taxon>
        <taxon>Tracheophyta</taxon>
        <taxon>Spermatophyta</taxon>
        <taxon>Magnoliopsida</taxon>
        <taxon>Ranunculales</taxon>
        <taxon>Menispermaceae</taxon>
        <taxon>Menispermoideae</taxon>
        <taxon>Cissampelideae</taxon>
        <taxon>Stephania</taxon>
    </lineage>
</organism>
<name>A0AAP0EED0_9MAGN</name>
<reference evidence="2 3" key="1">
    <citation type="submission" date="2024-01" db="EMBL/GenBank/DDBJ databases">
        <title>Genome assemblies of Stephania.</title>
        <authorList>
            <person name="Yang L."/>
        </authorList>
    </citation>
    <scope>NUCLEOTIDE SEQUENCE [LARGE SCALE GENOMIC DNA]</scope>
    <source>
        <strain evidence="2">QJT</strain>
        <tissue evidence="2">Leaf</tissue>
    </source>
</reference>
<accession>A0AAP0EED0</accession>